<dbReference type="AlphaFoldDB" id="A0A7T3V679"/>
<dbReference type="HAMAP" id="MF_00478">
    <property type="entry name" value="RsxE_RnfE"/>
    <property type="match status" value="1"/>
</dbReference>
<dbReference type="GO" id="GO:0012505">
    <property type="term" value="C:endomembrane system"/>
    <property type="evidence" value="ECO:0007669"/>
    <property type="project" value="UniProtKB-SubCell"/>
</dbReference>
<comment type="subunit">
    <text evidence="8">The complex is composed of six subunits: RnfA, RnfB, RnfC, RnfD, RnfE and RnfG.</text>
</comment>
<evidence type="ECO:0000256" key="7">
    <source>
        <dbReference type="ARBA" id="ARBA00023136"/>
    </source>
</evidence>
<feature type="transmembrane region" description="Helical" evidence="8">
    <location>
        <begin position="97"/>
        <end position="115"/>
    </location>
</feature>
<organism evidence="9 10">
    <name type="scientific">Treponema peruense</name>
    <dbReference type="NCBI Taxonomy" id="2787628"/>
    <lineage>
        <taxon>Bacteria</taxon>
        <taxon>Pseudomonadati</taxon>
        <taxon>Spirochaetota</taxon>
        <taxon>Spirochaetia</taxon>
        <taxon>Spirochaetales</taxon>
        <taxon>Treponemataceae</taxon>
        <taxon>Treponema</taxon>
    </lineage>
</organism>
<dbReference type="EMBL" id="CP064936">
    <property type="protein sequence ID" value="QQA01750.1"/>
    <property type="molecule type" value="Genomic_DNA"/>
</dbReference>
<comment type="similarity">
    <text evidence="8">Belongs to the NqrDE/RnfAE family.</text>
</comment>
<dbReference type="Pfam" id="PF02508">
    <property type="entry name" value="Rnf-Nqr"/>
    <property type="match status" value="1"/>
</dbReference>
<dbReference type="KEGG" id="tper:IWA51_03825"/>
<name>A0A7T3V679_9SPIR</name>
<evidence type="ECO:0000313" key="9">
    <source>
        <dbReference type="EMBL" id="QQA01750.1"/>
    </source>
</evidence>
<dbReference type="InterPro" id="IPR003667">
    <property type="entry name" value="NqrDE/RnfAE"/>
</dbReference>
<dbReference type="NCBIfam" id="NF009070">
    <property type="entry name" value="PRK12405.1"/>
    <property type="match status" value="1"/>
</dbReference>
<protein>
    <recommendedName>
        <fullName evidence="8">Ion-translocating oxidoreductase complex subunit E</fullName>
        <ecNumber evidence="8">7.-.-.-</ecNumber>
    </recommendedName>
    <alternativeName>
        <fullName evidence="8">Rnf electron transport complex subunit E</fullName>
    </alternativeName>
</protein>
<comment type="subcellular location">
    <subcellularLocation>
        <location evidence="8">Cell membrane</location>
        <topology evidence="8">Multi-pass membrane protein</topology>
    </subcellularLocation>
    <subcellularLocation>
        <location evidence="1">Endomembrane system</location>
        <topology evidence="1">Multi-pass membrane protein</topology>
    </subcellularLocation>
</comment>
<evidence type="ECO:0000256" key="5">
    <source>
        <dbReference type="ARBA" id="ARBA00022982"/>
    </source>
</evidence>
<dbReference type="NCBIfam" id="TIGR01948">
    <property type="entry name" value="rnfE"/>
    <property type="match status" value="1"/>
</dbReference>
<keyword evidence="3 8" id="KW-0812">Transmembrane</keyword>
<keyword evidence="8" id="KW-1003">Cell membrane</keyword>
<evidence type="ECO:0000256" key="1">
    <source>
        <dbReference type="ARBA" id="ARBA00004127"/>
    </source>
</evidence>
<feature type="transmembrane region" description="Helical" evidence="8">
    <location>
        <begin position="127"/>
        <end position="148"/>
    </location>
</feature>
<dbReference type="PIRSF" id="PIRSF006102">
    <property type="entry name" value="NQR_DE"/>
    <property type="match status" value="1"/>
</dbReference>
<evidence type="ECO:0000256" key="4">
    <source>
        <dbReference type="ARBA" id="ARBA00022967"/>
    </source>
</evidence>
<evidence type="ECO:0000256" key="3">
    <source>
        <dbReference type="ARBA" id="ARBA00022692"/>
    </source>
</evidence>
<proteinExistence type="inferred from homology"/>
<evidence type="ECO:0000256" key="6">
    <source>
        <dbReference type="ARBA" id="ARBA00022989"/>
    </source>
</evidence>
<keyword evidence="2 8" id="KW-0813">Transport</keyword>
<feature type="transmembrane region" description="Helical" evidence="8">
    <location>
        <begin position="71"/>
        <end position="91"/>
    </location>
</feature>
<dbReference type="PANTHER" id="PTHR30586">
    <property type="entry name" value="ELECTRON TRANSPORT COMPLEX PROTEIN RNFE"/>
    <property type="match status" value="1"/>
</dbReference>
<dbReference type="EC" id="7.-.-.-" evidence="8"/>
<keyword evidence="5 8" id="KW-0249">Electron transport</keyword>
<evidence type="ECO:0000256" key="8">
    <source>
        <dbReference type="HAMAP-Rule" id="MF_00478"/>
    </source>
</evidence>
<keyword evidence="6 8" id="KW-1133">Transmembrane helix</keyword>
<keyword evidence="10" id="KW-1185">Reference proteome</keyword>
<dbReference type="PANTHER" id="PTHR30586:SF0">
    <property type="entry name" value="ION-TRANSLOCATING OXIDOREDUCTASE COMPLEX SUBUNIT E"/>
    <property type="match status" value="1"/>
</dbReference>
<keyword evidence="7 8" id="KW-0472">Membrane</keyword>
<evidence type="ECO:0000313" key="10">
    <source>
        <dbReference type="Proteomes" id="UP000595224"/>
    </source>
</evidence>
<keyword evidence="4 8" id="KW-1278">Translocase</keyword>
<feature type="transmembrane region" description="Helical" evidence="8">
    <location>
        <begin position="18"/>
        <end position="36"/>
    </location>
</feature>
<comment type="function">
    <text evidence="8">Part of a membrane-bound complex that couples electron transfer with translocation of ions across the membrane.</text>
</comment>
<reference evidence="9 10" key="1">
    <citation type="submission" date="2020-11" db="EMBL/GenBank/DDBJ databases">
        <title>Treponema Peruensis nv. sp., first commensal Treponema isolated from human feces.</title>
        <authorList>
            <person name="Belkhou C."/>
            <person name="Raes J."/>
        </authorList>
    </citation>
    <scope>NUCLEOTIDE SEQUENCE [LARGE SCALE GENOMIC DNA]</scope>
    <source>
        <strain evidence="9 10">RCC2812</strain>
    </source>
</reference>
<feature type="transmembrane region" description="Helical" evidence="8">
    <location>
        <begin position="176"/>
        <end position="197"/>
    </location>
</feature>
<accession>A0A7T3V679</accession>
<dbReference type="RefSeq" id="WP_177528441.1">
    <property type="nucleotide sequence ID" value="NZ_CBCSHE010000002.1"/>
</dbReference>
<evidence type="ECO:0000256" key="2">
    <source>
        <dbReference type="ARBA" id="ARBA00022448"/>
    </source>
</evidence>
<dbReference type="Proteomes" id="UP000595224">
    <property type="component" value="Chromosome"/>
</dbReference>
<dbReference type="GO" id="GO:0022900">
    <property type="term" value="P:electron transport chain"/>
    <property type="evidence" value="ECO:0007669"/>
    <property type="project" value="UniProtKB-UniRule"/>
</dbReference>
<dbReference type="GO" id="GO:0005886">
    <property type="term" value="C:plasma membrane"/>
    <property type="evidence" value="ECO:0007669"/>
    <property type="project" value="UniProtKB-SubCell"/>
</dbReference>
<dbReference type="InterPro" id="IPR010968">
    <property type="entry name" value="RnfE"/>
</dbReference>
<gene>
    <name evidence="9" type="primary">rsxE</name>
    <name evidence="8" type="synonym">rnfE</name>
    <name evidence="9" type="ORF">IWA51_03825</name>
</gene>
<sequence>MNKQLKIFTNGFLRENPLLVLNIGLCSSLGVTTSIFNGLGMGMGMTFVLLMSEIVISIFRKHIPNAIRLPVFIIIIAAFTTIVQLVLQAYVQSLYDALGVFLPLIVVNCIIMGRVEAFASKNNTGNSILDALGMGLGYTIVLVLISLVRELLGGGTLMAGTPLKITVIPEAYRIGILNSAPGGFMVFGLLGALVQAFKNKSEAKK</sequence>